<evidence type="ECO:0000313" key="3">
    <source>
        <dbReference type="Proteomes" id="UP000245631"/>
    </source>
</evidence>
<sequence length="67" mass="7482">MARRVMGLDEYDAFEVDESGQLFWKGKPVQFEQRVSLRRYELVLATLGAIGALLAGIHPFGASLGIW</sequence>
<organism evidence="2 3">
    <name type="scientific">Rhizobium loti</name>
    <name type="common">Mesorhizobium loti</name>
    <dbReference type="NCBI Taxonomy" id="381"/>
    <lineage>
        <taxon>Bacteria</taxon>
        <taxon>Pseudomonadati</taxon>
        <taxon>Pseudomonadota</taxon>
        <taxon>Alphaproteobacteria</taxon>
        <taxon>Hyphomicrobiales</taxon>
        <taxon>Phyllobacteriaceae</taxon>
        <taxon>Mesorhizobium</taxon>
    </lineage>
</organism>
<keyword evidence="1" id="KW-0812">Transmembrane</keyword>
<accession>A0A8E3B1Z6</accession>
<proteinExistence type="predicted"/>
<evidence type="ECO:0000313" key="2">
    <source>
        <dbReference type="EMBL" id="PWJ87812.1"/>
    </source>
</evidence>
<feature type="transmembrane region" description="Helical" evidence="1">
    <location>
        <begin position="42"/>
        <end position="61"/>
    </location>
</feature>
<dbReference type="EMBL" id="QGGH01000014">
    <property type="protein sequence ID" value="PWJ87812.1"/>
    <property type="molecule type" value="Genomic_DNA"/>
</dbReference>
<gene>
    <name evidence="2" type="ORF">C8D77_114103</name>
</gene>
<keyword evidence="1" id="KW-1133">Transmembrane helix</keyword>
<reference evidence="2 3" key="1">
    <citation type="submission" date="2018-05" db="EMBL/GenBank/DDBJ databases">
        <title>Genomic Encyclopedia of Type Strains, Phase IV (KMG-IV): sequencing the most valuable type-strain genomes for metagenomic binning, comparative biology and taxonomic classification.</title>
        <authorList>
            <person name="Goeker M."/>
        </authorList>
    </citation>
    <scope>NUCLEOTIDE SEQUENCE [LARGE SCALE GENOMIC DNA]</scope>
    <source>
        <strain evidence="2 3">DSM 2626</strain>
    </source>
</reference>
<dbReference type="AlphaFoldDB" id="A0A8E3B1Z6"/>
<dbReference type="GeneID" id="61055363"/>
<keyword evidence="1" id="KW-0472">Membrane</keyword>
<dbReference type="Proteomes" id="UP000245631">
    <property type="component" value="Unassembled WGS sequence"/>
</dbReference>
<protein>
    <submittedName>
        <fullName evidence="2">Uncharacterized protein</fullName>
    </submittedName>
</protein>
<comment type="caution">
    <text evidence="2">The sequence shown here is derived from an EMBL/GenBank/DDBJ whole genome shotgun (WGS) entry which is preliminary data.</text>
</comment>
<name>A0A8E3B1Z6_RHILI</name>
<evidence type="ECO:0000256" key="1">
    <source>
        <dbReference type="SAM" id="Phobius"/>
    </source>
</evidence>
<dbReference type="RefSeq" id="WP_109671277.1">
    <property type="nucleotide sequence ID" value="NZ_QGGH01000014.1"/>
</dbReference>